<dbReference type="Proteomes" id="UP000229342">
    <property type="component" value="Unassembled WGS sequence"/>
</dbReference>
<reference evidence="1 2" key="1">
    <citation type="submission" date="2017-09" db="EMBL/GenBank/DDBJ databases">
        <title>Depth-based differentiation of microbial function through sediment-hosted aquifers and enrichment of novel symbionts in the deep terrestrial subsurface.</title>
        <authorList>
            <person name="Probst A.J."/>
            <person name="Ladd B."/>
            <person name="Jarett J.K."/>
            <person name="Geller-Mcgrath D.E."/>
            <person name="Sieber C.M."/>
            <person name="Emerson J.B."/>
            <person name="Anantharaman K."/>
            <person name="Thomas B.C."/>
            <person name="Malmstrom R."/>
            <person name="Stieglmeier M."/>
            <person name="Klingl A."/>
            <person name="Woyke T."/>
            <person name="Ryan C.M."/>
            <person name="Banfield J.F."/>
        </authorList>
    </citation>
    <scope>NUCLEOTIDE SEQUENCE [LARGE SCALE GENOMIC DNA]</scope>
    <source>
        <strain evidence="1">CG11_big_fil_rev_8_21_14_0_20_46_11</strain>
    </source>
</reference>
<comment type="caution">
    <text evidence="1">The sequence shown here is derived from an EMBL/GenBank/DDBJ whole genome shotgun (WGS) entry which is preliminary data.</text>
</comment>
<accession>A0A2H0KA26</accession>
<dbReference type="AlphaFoldDB" id="A0A2H0KA26"/>
<proteinExistence type="predicted"/>
<evidence type="ECO:0000313" key="1">
    <source>
        <dbReference type="EMBL" id="PIQ68096.1"/>
    </source>
</evidence>
<evidence type="ECO:0000313" key="2">
    <source>
        <dbReference type="Proteomes" id="UP000229342"/>
    </source>
</evidence>
<gene>
    <name evidence="1" type="ORF">COV91_05875</name>
</gene>
<sequence length="164" mass="18191">MKFVAIYCKPATVPQSASAEARSNPPPDLATMENVHRTIIPSIQSFGPFQAVCAPPNMNCLAVASIFYRTFRLRALSIRDDLEEVEGRTIDDIQNTTALLIRSIGDLYQSAVLVVPPTVLACFHYMADYECAPESIEPMAGEIMNRAFELEVYEYTNGVLRIIA</sequence>
<protein>
    <submittedName>
        <fullName evidence="1">Uncharacterized protein</fullName>
    </submittedName>
</protein>
<organism evidence="1 2">
    <name type="scientific">Candidatus Taylorbacteria bacterium CG11_big_fil_rev_8_21_14_0_20_46_11</name>
    <dbReference type="NCBI Taxonomy" id="1975025"/>
    <lineage>
        <taxon>Bacteria</taxon>
        <taxon>Candidatus Tayloriibacteriota</taxon>
    </lineage>
</organism>
<dbReference type="EMBL" id="PCVG01000080">
    <property type="protein sequence ID" value="PIQ68096.1"/>
    <property type="molecule type" value="Genomic_DNA"/>
</dbReference>
<name>A0A2H0KA26_9BACT</name>